<dbReference type="CDD" id="cd12797">
    <property type="entry name" value="M23_peptidase"/>
    <property type="match status" value="1"/>
</dbReference>
<organism evidence="4 5">
    <name type="scientific">Marinoscillum furvescens DSM 4134</name>
    <dbReference type="NCBI Taxonomy" id="1122208"/>
    <lineage>
        <taxon>Bacteria</taxon>
        <taxon>Pseudomonadati</taxon>
        <taxon>Bacteroidota</taxon>
        <taxon>Cytophagia</taxon>
        <taxon>Cytophagales</taxon>
        <taxon>Reichenbachiellaceae</taxon>
        <taxon>Marinoscillum</taxon>
    </lineage>
</organism>
<keyword evidence="1" id="KW-0732">Signal</keyword>
<name>A0A3D9L700_MARFU</name>
<comment type="caution">
    <text evidence="4">The sequence shown here is derived from an EMBL/GenBank/DDBJ whole genome shotgun (WGS) entry which is preliminary data.</text>
</comment>
<keyword evidence="2" id="KW-1133">Transmembrane helix</keyword>
<feature type="transmembrane region" description="Helical" evidence="2">
    <location>
        <begin position="38"/>
        <end position="61"/>
    </location>
</feature>
<dbReference type="InterPro" id="IPR050570">
    <property type="entry name" value="Cell_wall_metabolism_enzyme"/>
</dbReference>
<feature type="domain" description="M23ase beta-sheet core" evidence="3">
    <location>
        <begin position="187"/>
        <end position="282"/>
    </location>
</feature>
<protein>
    <submittedName>
        <fullName evidence="4">Peptidase M23-like protein</fullName>
    </submittedName>
</protein>
<dbReference type="EMBL" id="QREG01000005">
    <property type="protein sequence ID" value="REE00501.1"/>
    <property type="molecule type" value="Genomic_DNA"/>
</dbReference>
<dbReference type="PANTHER" id="PTHR21666:SF289">
    <property type="entry name" value="L-ALA--D-GLU ENDOPEPTIDASE"/>
    <property type="match status" value="1"/>
</dbReference>
<evidence type="ECO:0000256" key="2">
    <source>
        <dbReference type="SAM" id="Phobius"/>
    </source>
</evidence>
<evidence type="ECO:0000256" key="1">
    <source>
        <dbReference type="ARBA" id="ARBA00022729"/>
    </source>
</evidence>
<evidence type="ECO:0000313" key="5">
    <source>
        <dbReference type="Proteomes" id="UP000256779"/>
    </source>
</evidence>
<keyword evidence="2" id="KW-0472">Membrane</keyword>
<dbReference type="Pfam" id="PF01551">
    <property type="entry name" value="Peptidase_M23"/>
    <property type="match status" value="1"/>
</dbReference>
<dbReference type="GO" id="GO:0004222">
    <property type="term" value="F:metalloendopeptidase activity"/>
    <property type="evidence" value="ECO:0007669"/>
    <property type="project" value="TreeGrafter"/>
</dbReference>
<keyword evidence="2" id="KW-0812">Transmembrane</keyword>
<gene>
    <name evidence="4" type="ORF">C7460_105124</name>
</gene>
<dbReference type="SUPFAM" id="SSF51261">
    <property type="entry name" value="Duplicated hybrid motif"/>
    <property type="match status" value="1"/>
</dbReference>
<reference evidence="4 5" key="1">
    <citation type="submission" date="2018-07" db="EMBL/GenBank/DDBJ databases">
        <title>Genomic Encyclopedia of Type Strains, Phase IV (KMG-IV): sequencing the most valuable type-strain genomes for metagenomic binning, comparative biology and taxonomic classification.</title>
        <authorList>
            <person name="Goeker M."/>
        </authorList>
    </citation>
    <scope>NUCLEOTIDE SEQUENCE [LARGE SCALE GENOMIC DNA]</scope>
    <source>
        <strain evidence="4 5">DSM 4134</strain>
    </source>
</reference>
<sequence>MTPKKTLSNWLTNRYLLIIRNEENFAEKKTISFNYARVILLLTLAFVITLGLSVYLVTVVLDQWLDPRYVMMQSNRQLVDLTLKIDSLEHEVAEKDRYVANIQRIIGGDVEALQLMGDDRPSTEMSSADAALGESIHPIDSQFRAEFEQQEVGVLSYKTSGSGEFKELFLFTPIEGIVTDGFNPKRDHYGVDIVAKENEPVKCATDGVVIFSSWTLDGGYVIGVQHRGNLISVYKHNSELLKNVGNFVSGGEIIAIIGNTGELTSGPHLHFELWHNGNPVNPEEYVAL</sequence>
<evidence type="ECO:0000313" key="4">
    <source>
        <dbReference type="EMBL" id="REE00501.1"/>
    </source>
</evidence>
<keyword evidence="5" id="KW-1185">Reference proteome</keyword>
<evidence type="ECO:0000259" key="3">
    <source>
        <dbReference type="Pfam" id="PF01551"/>
    </source>
</evidence>
<proteinExistence type="predicted"/>
<dbReference type="Proteomes" id="UP000256779">
    <property type="component" value="Unassembled WGS sequence"/>
</dbReference>
<dbReference type="InterPro" id="IPR016047">
    <property type="entry name" value="M23ase_b-sheet_dom"/>
</dbReference>
<dbReference type="PANTHER" id="PTHR21666">
    <property type="entry name" value="PEPTIDASE-RELATED"/>
    <property type="match status" value="1"/>
</dbReference>
<dbReference type="InterPro" id="IPR011055">
    <property type="entry name" value="Dup_hybrid_motif"/>
</dbReference>
<dbReference type="Gene3D" id="2.70.70.10">
    <property type="entry name" value="Glucose Permease (Domain IIA)"/>
    <property type="match status" value="1"/>
</dbReference>
<dbReference type="AlphaFoldDB" id="A0A3D9L700"/>
<accession>A0A3D9L700</accession>